<dbReference type="InterPro" id="IPR011060">
    <property type="entry name" value="RibuloseP-bd_barrel"/>
</dbReference>
<evidence type="ECO:0000256" key="6">
    <source>
        <dbReference type="ARBA" id="ARBA00049157"/>
    </source>
</evidence>
<dbReference type="HAMAP" id="MF_01215">
    <property type="entry name" value="OMPdecase_type2"/>
    <property type="match status" value="1"/>
</dbReference>
<evidence type="ECO:0000256" key="2">
    <source>
        <dbReference type="ARBA" id="ARBA00008847"/>
    </source>
</evidence>
<dbReference type="InterPro" id="IPR013785">
    <property type="entry name" value="Aldolase_TIM"/>
</dbReference>
<dbReference type="Gene3D" id="3.20.20.70">
    <property type="entry name" value="Aldolase class I"/>
    <property type="match status" value="1"/>
</dbReference>
<feature type="active site" description="Proton donor" evidence="7">
    <location>
        <position position="107"/>
    </location>
</feature>
<evidence type="ECO:0000256" key="1">
    <source>
        <dbReference type="ARBA" id="ARBA00004861"/>
    </source>
</evidence>
<evidence type="ECO:0000256" key="7">
    <source>
        <dbReference type="HAMAP-Rule" id="MF_01215"/>
    </source>
</evidence>
<accession>A0A2A4SVC9</accession>
<dbReference type="PANTHER" id="PTHR43375:SF1">
    <property type="entry name" value="OROTIDINE 5'-PHOSPHATE DECARBOXYLASE"/>
    <property type="match status" value="1"/>
</dbReference>
<feature type="domain" description="Orotidine 5'-phosphate decarboxylase" evidence="8">
    <location>
        <begin position="17"/>
        <end position="286"/>
    </location>
</feature>
<dbReference type="EC" id="4.1.1.23" evidence="7"/>
<comment type="similarity">
    <text evidence="2 7">Belongs to the OMP decarboxylase family. Type 2 subfamily.</text>
</comment>
<keyword evidence="3 7" id="KW-0210">Decarboxylase</keyword>
<evidence type="ECO:0000256" key="5">
    <source>
        <dbReference type="ARBA" id="ARBA00023239"/>
    </source>
</evidence>
<comment type="pathway">
    <text evidence="1 7">Pyrimidine metabolism; UMP biosynthesis via de novo pathway; UMP from orotate: step 2/2.</text>
</comment>
<dbReference type="InterPro" id="IPR001754">
    <property type="entry name" value="OMPdeCOase_dom"/>
</dbReference>
<name>A0A2A4SVC9_9DELT</name>
<dbReference type="AlphaFoldDB" id="A0A2A4SVC9"/>
<keyword evidence="5 7" id="KW-0456">Lyase</keyword>
<dbReference type="Pfam" id="PF00215">
    <property type="entry name" value="OMPdecase"/>
    <property type="match status" value="1"/>
</dbReference>
<comment type="catalytic activity">
    <reaction evidence="6 7">
        <text>orotidine 5'-phosphate + H(+) = UMP + CO2</text>
        <dbReference type="Rhea" id="RHEA:11596"/>
        <dbReference type="ChEBI" id="CHEBI:15378"/>
        <dbReference type="ChEBI" id="CHEBI:16526"/>
        <dbReference type="ChEBI" id="CHEBI:57538"/>
        <dbReference type="ChEBI" id="CHEBI:57865"/>
        <dbReference type="EC" id="4.1.1.23"/>
    </reaction>
</comment>
<dbReference type="SMART" id="SM00934">
    <property type="entry name" value="OMPdecase"/>
    <property type="match status" value="1"/>
</dbReference>
<reference evidence="10" key="1">
    <citation type="submission" date="2017-08" db="EMBL/GenBank/DDBJ databases">
        <title>A dynamic microbial community with high functional redundancy inhabits the cold, oxic subseafloor aquifer.</title>
        <authorList>
            <person name="Tully B.J."/>
            <person name="Wheat C.G."/>
            <person name="Glazer B.T."/>
            <person name="Huber J.A."/>
        </authorList>
    </citation>
    <scope>NUCLEOTIDE SEQUENCE [LARGE SCALE GENOMIC DNA]</scope>
</reference>
<evidence type="ECO:0000259" key="8">
    <source>
        <dbReference type="SMART" id="SM00934"/>
    </source>
</evidence>
<sequence>MLLIDRLMQRIDEKKSPIVVGLDPLIGSLPQPLLEEYKKKYGNTRKAAAEAIFQFNLEILNAIHPLVPAVKLQMACYELYGAYGMDVFERTVEKAQDLGLLVIDDSKRNDIGSTAHLYALGHLGKTPLIDGVEEEGIKPDFLTINPLLGSDNINPFLKQCRENDRGLFILVRTSNPSAAEYQEAEVDKMPLYQKIALDVASYGEDTIGTRGYSPIGAVVGATWPAEASLLRQSMPHSYFLVPGYGAQGGTAEAVMSAFNQDGYGALINSSRGIIFAYQQEKYRSQIKGLMDFGTAAGLAAKEMRDDLLRAMKKTNKLPTNW</sequence>
<evidence type="ECO:0000313" key="9">
    <source>
        <dbReference type="EMBL" id="PCI24727.1"/>
    </source>
</evidence>
<dbReference type="CDD" id="cd04725">
    <property type="entry name" value="OMP_decarboxylase_like"/>
    <property type="match status" value="1"/>
</dbReference>
<dbReference type="UniPathway" id="UPA00070">
    <property type="reaction ID" value="UER00120"/>
</dbReference>
<dbReference type="InterPro" id="IPR018089">
    <property type="entry name" value="OMPdecase_AS"/>
</dbReference>
<dbReference type="InterPro" id="IPR011995">
    <property type="entry name" value="OMPdecase_type-2"/>
</dbReference>
<evidence type="ECO:0000256" key="3">
    <source>
        <dbReference type="ARBA" id="ARBA00022793"/>
    </source>
</evidence>
<dbReference type="PROSITE" id="PS00156">
    <property type="entry name" value="OMPDECASE"/>
    <property type="match status" value="1"/>
</dbReference>
<gene>
    <name evidence="7 9" type="primary">pyrF</name>
    <name evidence="9" type="ORF">COB67_11315</name>
</gene>
<dbReference type="GO" id="GO:0006207">
    <property type="term" value="P:'de novo' pyrimidine nucleobase biosynthetic process"/>
    <property type="evidence" value="ECO:0007669"/>
    <property type="project" value="InterPro"/>
</dbReference>
<comment type="caution">
    <text evidence="9">The sequence shown here is derived from an EMBL/GenBank/DDBJ whole genome shotgun (WGS) entry which is preliminary data.</text>
</comment>
<dbReference type="PANTHER" id="PTHR43375">
    <property type="entry name" value="OROTIDINE 5'-PHOSPHATE DECARBOXYLASE"/>
    <property type="match status" value="1"/>
</dbReference>
<protein>
    <recommendedName>
        <fullName evidence="7">Orotidine 5'-phosphate decarboxylase</fullName>
        <ecNumber evidence="7">4.1.1.23</ecNumber>
    </recommendedName>
    <alternativeName>
        <fullName evidence="7">OMP decarboxylase</fullName>
        <shortName evidence="7">OMPDCase</shortName>
        <shortName evidence="7">OMPdecase</shortName>
    </alternativeName>
</protein>
<evidence type="ECO:0000313" key="10">
    <source>
        <dbReference type="Proteomes" id="UP000218113"/>
    </source>
</evidence>
<dbReference type="EMBL" id="NVSR01000119">
    <property type="protein sequence ID" value="PCI24727.1"/>
    <property type="molecule type" value="Genomic_DNA"/>
</dbReference>
<keyword evidence="4 7" id="KW-0665">Pyrimidine biosynthesis</keyword>
<dbReference type="SUPFAM" id="SSF51366">
    <property type="entry name" value="Ribulose-phoshate binding barrel"/>
    <property type="match status" value="1"/>
</dbReference>
<dbReference type="NCBIfam" id="TIGR02127">
    <property type="entry name" value="pyrF_sub2"/>
    <property type="match status" value="1"/>
</dbReference>
<evidence type="ECO:0000256" key="4">
    <source>
        <dbReference type="ARBA" id="ARBA00022975"/>
    </source>
</evidence>
<organism evidence="9 10">
    <name type="scientific">SAR324 cluster bacterium</name>
    <dbReference type="NCBI Taxonomy" id="2024889"/>
    <lineage>
        <taxon>Bacteria</taxon>
        <taxon>Deltaproteobacteria</taxon>
        <taxon>SAR324 cluster</taxon>
    </lineage>
</organism>
<dbReference type="Proteomes" id="UP000218113">
    <property type="component" value="Unassembled WGS sequence"/>
</dbReference>
<dbReference type="GO" id="GO:0004590">
    <property type="term" value="F:orotidine-5'-phosphate decarboxylase activity"/>
    <property type="evidence" value="ECO:0007669"/>
    <property type="project" value="UniProtKB-UniRule"/>
</dbReference>
<proteinExistence type="inferred from homology"/>
<dbReference type="GO" id="GO:0044205">
    <property type="term" value="P:'de novo' UMP biosynthetic process"/>
    <property type="evidence" value="ECO:0007669"/>
    <property type="project" value="UniProtKB-UniRule"/>
</dbReference>